<dbReference type="InterPro" id="IPR021202">
    <property type="entry name" value="Rv3654c-like"/>
</dbReference>
<dbReference type="InterPro" id="IPR028087">
    <property type="entry name" value="Tad_N"/>
</dbReference>
<evidence type="ECO:0000256" key="2">
    <source>
        <dbReference type="SAM" id="Phobius"/>
    </source>
</evidence>
<evidence type="ECO:0000313" key="5">
    <source>
        <dbReference type="Proteomes" id="UP000249915"/>
    </source>
</evidence>
<gene>
    <name evidence="4" type="ORF">BAY60_01945</name>
</gene>
<evidence type="ECO:0000259" key="3">
    <source>
        <dbReference type="Pfam" id="PF13400"/>
    </source>
</evidence>
<sequence length="171" mass="17198">MPVLRADGRTAGDERCGEARGDRGSATVWAAGAIAALLAVTGLLWALGAAAVTRHRAASAADLAALAAAGHVQDGAVEACGHATRIAERMRVAVRDCRLEQWDALVVVEAEGPGLLAAFGPAVGRARAGPAEPIATSGRAVGERHGAGDRLGAAPATAQRSSAHDERSRSG</sequence>
<evidence type="ECO:0000313" key="4">
    <source>
        <dbReference type="EMBL" id="PXY31196.1"/>
    </source>
</evidence>
<dbReference type="Proteomes" id="UP000249915">
    <property type="component" value="Unassembled WGS sequence"/>
</dbReference>
<feature type="domain" description="Putative Flp pilus-assembly TadG-like N-terminal" evidence="3">
    <location>
        <begin position="24"/>
        <end position="70"/>
    </location>
</feature>
<dbReference type="AlphaFoldDB" id="A0A2V4B7S0"/>
<keyword evidence="2" id="KW-0812">Transmembrane</keyword>
<proteinExistence type="predicted"/>
<organism evidence="4 5">
    <name type="scientific">Prauserella muralis</name>
    <dbReference type="NCBI Taxonomy" id="588067"/>
    <lineage>
        <taxon>Bacteria</taxon>
        <taxon>Bacillati</taxon>
        <taxon>Actinomycetota</taxon>
        <taxon>Actinomycetes</taxon>
        <taxon>Pseudonocardiales</taxon>
        <taxon>Pseudonocardiaceae</taxon>
        <taxon>Prauserella</taxon>
    </lineage>
</organism>
<accession>A0A2V4B7S0</accession>
<name>A0A2V4B7S0_9PSEU</name>
<evidence type="ECO:0000256" key="1">
    <source>
        <dbReference type="SAM" id="MobiDB-lite"/>
    </source>
</evidence>
<keyword evidence="2" id="KW-1133">Transmembrane helix</keyword>
<dbReference type="NCBIfam" id="TIGR03816">
    <property type="entry name" value="tadE_like_DECH"/>
    <property type="match status" value="1"/>
</dbReference>
<keyword evidence="2" id="KW-0472">Membrane</keyword>
<dbReference type="Pfam" id="PF13400">
    <property type="entry name" value="Tad"/>
    <property type="match status" value="1"/>
</dbReference>
<dbReference type="EMBL" id="MASW01000001">
    <property type="protein sequence ID" value="PXY31196.1"/>
    <property type="molecule type" value="Genomic_DNA"/>
</dbReference>
<protein>
    <recommendedName>
        <fullName evidence="3">Putative Flp pilus-assembly TadG-like N-terminal domain-containing protein</fullName>
    </recommendedName>
</protein>
<feature type="region of interest" description="Disordered" evidence="1">
    <location>
        <begin position="1"/>
        <end position="21"/>
    </location>
</feature>
<keyword evidence="5" id="KW-1185">Reference proteome</keyword>
<comment type="caution">
    <text evidence="4">The sequence shown here is derived from an EMBL/GenBank/DDBJ whole genome shotgun (WGS) entry which is preliminary data.</text>
</comment>
<feature type="transmembrane region" description="Helical" evidence="2">
    <location>
        <begin position="28"/>
        <end position="47"/>
    </location>
</feature>
<feature type="region of interest" description="Disordered" evidence="1">
    <location>
        <begin position="131"/>
        <end position="171"/>
    </location>
</feature>
<feature type="compositionally biased region" description="Basic and acidic residues" evidence="1">
    <location>
        <begin position="162"/>
        <end position="171"/>
    </location>
</feature>
<reference evidence="4 5" key="1">
    <citation type="submission" date="2016-07" db="EMBL/GenBank/DDBJ databases">
        <title>Draft genome sequence of Prauserella muralis DSM 45305, isolated from a mould-covered wall in an indoor environment.</title>
        <authorList>
            <person name="Ruckert C."/>
            <person name="Albersmeier A."/>
            <person name="Jiang C.-L."/>
            <person name="Jiang Y."/>
            <person name="Kalinowski J."/>
            <person name="Schneider O."/>
            <person name="Winkler A."/>
            <person name="Zotchev S.B."/>
        </authorList>
    </citation>
    <scope>NUCLEOTIDE SEQUENCE [LARGE SCALE GENOMIC DNA]</scope>
    <source>
        <strain evidence="4 5">DSM 45305</strain>
    </source>
</reference>